<accession>A0A4Z2FVF8</accession>
<feature type="compositionally biased region" description="Basic and acidic residues" evidence="1">
    <location>
        <begin position="175"/>
        <end position="196"/>
    </location>
</feature>
<keyword evidence="4" id="KW-1185">Reference proteome</keyword>
<dbReference type="AlphaFoldDB" id="A0A4Z2FVF8"/>
<feature type="compositionally biased region" description="Acidic residues" evidence="1">
    <location>
        <begin position="138"/>
        <end position="147"/>
    </location>
</feature>
<proteinExistence type="predicted"/>
<evidence type="ECO:0000259" key="2">
    <source>
        <dbReference type="Pfam" id="PF16000"/>
    </source>
</evidence>
<feature type="domain" description="CARMIL C-terminal" evidence="2">
    <location>
        <begin position="1"/>
        <end position="59"/>
    </location>
</feature>
<reference evidence="3 4" key="1">
    <citation type="submission" date="2019-03" db="EMBL/GenBank/DDBJ databases">
        <title>First draft genome of Liparis tanakae, snailfish: a comprehensive survey of snailfish specific genes.</title>
        <authorList>
            <person name="Kim W."/>
            <person name="Song I."/>
            <person name="Jeong J.-H."/>
            <person name="Kim D."/>
            <person name="Kim S."/>
            <person name="Ryu S."/>
            <person name="Song J.Y."/>
            <person name="Lee S.K."/>
        </authorList>
    </citation>
    <scope>NUCLEOTIDE SEQUENCE [LARGE SCALE GENOMIC DNA]</scope>
    <source>
        <tissue evidence="3">Muscle</tissue>
    </source>
</reference>
<feature type="compositionally biased region" description="Low complexity" evidence="1">
    <location>
        <begin position="76"/>
        <end position="92"/>
    </location>
</feature>
<dbReference type="OrthoDB" id="18598at2759"/>
<evidence type="ECO:0000256" key="1">
    <source>
        <dbReference type="SAM" id="MobiDB-lite"/>
    </source>
</evidence>
<dbReference type="Pfam" id="PF16000">
    <property type="entry name" value="CARMIL_C"/>
    <property type="match status" value="1"/>
</dbReference>
<dbReference type="EMBL" id="SRLO01000862">
    <property type="protein sequence ID" value="TNN45186.1"/>
    <property type="molecule type" value="Genomic_DNA"/>
</dbReference>
<feature type="compositionally biased region" description="Low complexity" evidence="1">
    <location>
        <begin position="278"/>
        <end position="296"/>
    </location>
</feature>
<evidence type="ECO:0000313" key="3">
    <source>
        <dbReference type="EMBL" id="TNN45186.1"/>
    </source>
</evidence>
<dbReference type="Proteomes" id="UP000314294">
    <property type="component" value="Unassembled WGS sequence"/>
</dbReference>
<feature type="region of interest" description="Disordered" evidence="1">
    <location>
        <begin position="23"/>
        <end position="159"/>
    </location>
</feature>
<evidence type="ECO:0000313" key="4">
    <source>
        <dbReference type="Proteomes" id="UP000314294"/>
    </source>
</evidence>
<organism evidence="3 4">
    <name type="scientific">Liparis tanakae</name>
    <name type="common">Tanaka's snailfish</name>
    <dbReference type="NCBI Taxonomy" id="230148"/>
    <lineage>
        <taxon>Eukaryota</taxon>
        <taxon>Metazoa</taxon>
        <taxon>Chordata</taxon>
        <taxon>Craniata</taxon>
        <taxon>Vertebrata</taxon>
        <taxon>Euteleostomi</taxon>
        <taxon>Actinopterygii</taxon>
        <taxon>Neopterygii</taxon>
        <taxon>Teleostei</taxon>
        <taxon>Neoteleostei</taxon>
        <taxon>Acanthomorphata</taxon>
        <taxon>Eupercaria</taxon>
        <taxon>Perciformes</taxon>
        <taxon>Cottioidei</taxon>
        <taxon>Cottales</taxon>
        <taxon>Liparidae</taxon>
        <taxon>Liparis</taxon>
    </lineage>
</organism>
<feature type="compositionally biased region" description="Basic and acidic residues" evidence="1">
    <location>
        <begin position="112"/>
        <end position="127"/>
    </location>
</feature>
<name>A0A4Z2FVF8_9TELE</name>
<protein>
    <submittedName>
        <fullName evidence="3">F-actin-uncapping protein LRRC16A</fullName>
    </submittedName>
</protein>
<sequence>MGKLDEGLDDFFSKSVIKLSFRLPSARAPASGAQEAADKKRDSRKSGFFNLIKSRASRSEKSHGAASIAPPPHPPAAAASPSPSVAPVAEETSPPPPSPTAAAGNPVSVAEPHQELRRAASWDHADSETGSSPSAAEPPEEEEEEEERKENPHVVRHVGVPVMGMDLLAEMKARQERMAVKKAESSSLQDNDKDSRLAVPADADDESRPEPTPRSKAPSVTPRPPLGPRGSGPLSPASPTGPSGAATFDESAEAPTSPAKGPLPAPRLKRAPSEQERGSSCSSSSSSSSSAGPLSPLGGGFPADGDAFEPPGPPLDAGGRRSSSLKSAAGPPAAGQDHDPGQRAKSLPAYVRPPSLTDTDLRPAEEEVPSPAADLKLDDESDAV</sequence>
<dbReference type="InterPro" id="IPR031943">
    <property type="entry name" value="CARMIL_C"/>
</dbReference>
<gene>
    <name evidence="3" type="primary">LRRC16A_2</name>
    <name evidence="3" type="ORF">EYF80_044636</name>
</gene>
<comment type="caution">
    <text evidence="3">The sequence shown here is derived from an EMBL/GenBank/DDBJ whole genome shotgun (WGS) entry which is preliminary data.</text>
</comment>
<feature type="region of interest" description="Disordered" evidence="1">
    <location>
        <begin position="175"/>
        <end position="384"/>
    </location>
</feature>
<feature type="compositionally biased region" description="Basic and acidic residues" evidence="1">
    <location>
        <begin position="36"/>
        <end position="45"/>
    </location>
</feature>